<evidence type="ECO:0000256" key="2">
    <source>
        <dbReference type="ARBA" id="ARBA00023315"/>
    </source>
</evidence>
<name>A0A918XS73_9PROT</name>
<organism evidence="4 5">
    <name type="scientific">Thalassobaculum fulvum</name>
    <dbReference type="NCBI Taxonomy" id="1633335"/>
    <lineage>
        <taxon>Bacteria</taxon>
        <taxon>Pseudomonadati</taxon>
        <taxon>Pseudomonadota</taxon>
        <taxon>Alphaproteobacteria</taxon>
        <taxon>Rhodospirillales</taxon>
        <taxon>Thalassobaculaceae</taxon>
        <taxon>Thalassobaculum</taxon>
    </lineage>
</organism>
<evidence type="ECO:0000259" key="3">
    <source>
        <dbReference type="PROSITE" id="PS51186"/>
    </source>
</evidence>
<proteinExistence type="predicted"/>
<dbReference type="InterPro" id="IPR016181">
    <property type="entry name" value="Acyl_CoA_acyltransferase"/>
</dbReference>
<dbReference type="GO" id="GO:0016747">
    <property type="term" value="F:acyltransferase activity, transferring groups other than amino-acyl groups"/>
    <property type="evidence" value="ECO:0007669"/>
    <property type="project" value="InterPro"/>
</dbReference>
<keyword evidence="5" id="KW-1185">Reference proteome</keyword>
<reference evidence="4" key="1">
    <citation type="journal article" date="2014" name="Int. J. Syst. Evol. Microbiol.">
        <title>Complete genome sequence of Corynebacterium casei LMG S-19264T (=DSM 44701T), isolated from a smear-ripened cheese.</title>
        <authorList>
            <consortium name="US DOE Joint Genome Institute (JGI-PGF)"/>
            <person name="Walter F."/>
            <person name="Albersmeier A."/>
            <person name="Kalinowski J."/>
            <person name="Ruckert C."/>
        </authorList>
    </citation>
    <scope>NUCLEOTIDE SEQUENCE</scope>
    <source>
        <strain evidence="4">KCTC 42651</strain>
    </source>
</reference>
<evidence type="ECO:0000313" key="4">
    <source>
        <dbReference type="EMBL" id="GHD49621.1"/>
    </source>
</evidence>
<sequence>MTQPLDTALDAVQRESDGLTIRPATEDDLPAIVALLADDGLGKSRERPETPLPAVYGEAFRRMTAQGDNLILVADLDGAVIGCLQLTLIHGISRLGATRAQVEGVRVGTAARGRKVGERLMRSAIARARAHGAVLMQLTTDHRRIDAHRFYERLGFVGSHLGMKKELG</sequence>
<reference evidence="4" key="2">
    <citation type="submission" date="2020-09" db="EMBL/GenBank/DDBJ databases">
        <authorList>
            <person name="Sun Q."/>
            <person name="Kim S."/>
        </authorList>
    </citation>
    <scope>NUCLEOTIDE SEQUENCE</scope>
    <source>
        <strain evidence="4">KCTC 42651</strain>
    </source>
</reference>
<keyword evidence="1" id="KW-0808">Transferase</keyword>
<dbReference type="SUPFAM" id="SSF55729">
    <property type="entry name" value="Acyl-CoA N-acyltransferases (Nat)"/>
    <property type="match status" value="1"/>
</dbReference>
<dbReference type="Gene3D" id="3.40.630.30">
    <property type="match status" value="1"/>
</dbReference>
<dbReference type="CDD" id="cd04301">
    <property type="entry name" value="NAT_SF"/>
    <property type="match status" value="1"/>
</dbReference>
<dbReference type="AlphaFoldDB" id="A0A918XS73"/>
<dbReference type="EMBL" id="BMZS01000004">
    <property type="protein sequence ID" value="GHD49621.1"/>
    <property type="molecule type" value="Genomic_DNA"/>
</dbReference>
<dbReference type="PANTHER" id="PTHR43877:SF2">
    <property type="entry name" value="AMINOALKYLPHOSPHONATE N-ACETYLTRANSFERASE-RELATED"/>
    <property type="match status" value="1"/>
</dbReference>
<dbReference type="InterPro" id="IPR000182">
    <property type="entry name" value="GNAT_dom"/>
</dbReference>
<dbReference type="RefSeq" id="WP_189989332.1">
    <property type="nucleotide sequence ID" value="NZ_BMZS01000004.1"/>
</dbReference>
<keyword evidence="2" id="KW-0012">Acyltransferase</keyword>
<gene>
    <name evidence="4" type="ORF">GCM10017083_22130</name>
</gene>
<dbReference type="Pfam" id="PF00583">
    <property type="entry name" value="Acetyltransf_1"/>
    <property type="match status" value="1"/>
</dbReference>
<feature type="domain" description="N-acetyltransferase" evidence="3">
    <location>
        <begin position="19"/>
        <end position="168"/>
    </location>
</feature>
<evidence type="ECO:0000256" key="1">
    <source>
        <dbReference type="ARBA" id="ARBA00022679"/>
    </source>
</evidence>
<protein>
    <submittedName>
        <fullName evidence="4">Acetyltransferase</fullName>
    </submittedName>
</protein>
<accession>A0A918XS73</accession>
<dbReference type="PROSITE" id="PS51186">
    <property type="entry name" value="GNAT"/>
    <property type="match status" value="1"/>
</dbReference>
<dbReference type="InterPro" id="IPR050832">
    <property type="entry name" value="Bact_Acetyltransf"/>
</dbReference>
<dbReference type="PANTHER" id="PTHR43877">
    <property type="entry name" value="AMINOALKYLPHOSPHONATE N-ACETYLTRANSFERASE-RELATED-RELATED"/>
    <property type="match status" value="1"/>
</dbReference>
<evidence type="ECO:0000313" key="5">
    <source>
        <dbReference type="Proteomes" id="UP000630353"/>
    </source>
</evidence>
<comment type="caution">
    <text evidence="4">The sequence shown here is derived from an EMBL/GenBank/DDBJ whole genome shotgun (WGS) entry which is preliminary data.</text>
</comment>
<dbReference type="Proteomes" id="UP000630353">
    <property type="component" value="Unassembled WGS sequence"/>
</dbReference>